<dbReference type="InterPro" id="IPR002182">
    <property type="entry name" value="NB-ARC"/>
</dbReference>
<dbReference type="PANTHER" id="PTHR23155">
    <property type="entry name" value="DISEASE RESISTANCE PROTEIN RP"/>
    <property type="match status" value="1"/>
</dbReference>
<dbReference type="Pfam" id="PF23598">
    <property type="entry name" value="LRR_14"/>
    <property type="match status" value="1"/>
</dbReference>
<evidence type="ECO:0000313" key="9">
    <source>
        <dbReference type="Proteomes" id="UP001603857"/>
    </source>
</evidence>
<evidence type="ECO:0000259" key="7">
    <source>
        <dbReference type="Pfam" id="PF23598"/>
    </source>
</evidence>
<proteinExistence type="predicted"/>
<dbReference type="PANTHER" id="PTHR23155:SF1052">
    <property type="entry name" value="DISEASE RESISTANCE PROTEIN RPM1"/>
    <property type="match status" value="1"/>
</dbReference>
<accession>A0ABD1LH01</accession>
<evidence type="ECO:0000256" key="2">
    <source>
        <dbReference type="ARBA" id="ARBA00022741"/>
    </source>
</evidence>
<dbReference type="InterPro" id="IPR038005">
    <property type="entry name" value="RX-like_CC"/>
</dbReference>
<keyword evidence="4" id="KW-0175">Coiled coil</keyword>
<dbReference type="Gene3D" id="1.10.8.430">
    <property type="entry name" value="Helical domain of apoptotic protease-activating factors"/>
    <property type="match status" value="1"/>
</dbReference>
<reference evidence="8 9" key="1">
    <citation type="submission" date="2024-08" db="EMBL/GenBank/DDBJ databases">
        <title>Insights into the chromosomal genome structure of Flemingia macrophylla.</title>
        <authorList>
            <person name="Ding Y."/>
            <person name="Zhao Y."/>
            <person name="Bi W."/>
            <person name="Wu M."/>
            <person name="Zhao G."/>
            <person name="Gong Y."/>
            <person name="Li W."/>
            <person name="Zhang P."/>
        </authorList>
    </citation>
    <scope>NUCLEOTIDE SEQUENCE [LARGE SCALE GENOMIC DNA]</scope>
    <source>
        <strain evidence="8">DYQJB</strain>
        <tissue evidence="8">Leaf</tissue>
    </source>
</reference>
<dbReference type="CDD" id="cd14798">
    <property type="entry name" value="RX-CC_like"/>
    <property type="match status" value="1"/>
</dbReference>
<dbReference type="GO" id="GO:0006952">
    <property type="term" value="P:defense response"/>
    <property type="evidence" value="ECO:0007669"/>
    <property type="project" value="UniProtKB-KW"/>
</dbReference>
<dbReference type="Gene3D" id="3.80.10.10">
    <property type="entry name" value="Ribonuclease Inhibitor"/>
    <property type="match status" value="1"/>
</dbReference>
<keyword evidence="2" id="KW-0547">Nucleotide-binding</keyword>
<evidence type="ECO:0000259" key="6">
    <source>
        <dbReference type="Pfam" id="PF18052"/>
    </source>
</evidence>
<evidence type="ECO:0000313" key="8">
    <source>
        <dbReference type="EMBL" id="KAL2322757.1"/>
    </source>
</evidence>
<evidence type="ECO:0000256" key="4">
    <source>
        <dbReference type="SAM" id="Coils"/>
    </source>
</evidence>
<dbReference type="SUPFAM" id="SSF52540">
    <property type="entry name" value="P-loop containing nucleoside triphosphate hydrolases"/>
    <property type="match status" value="1"/>
</dbReference>
<dbReference type="Pfam" id="PF00931">
    <property type="entry name" value="NB-ARC"/>
    <property type="match status" value="1"/>
</dbReference>
<sequence>MNNVRFCTHHKHKAKTERLIEMADTAVSLAREHLLPKIVEAVKILRELPKEVADITNELESFQEFINDADKAGQAEEDDNKRDIIKKRVKRLREAAFRMEDAIDECMILEENNPNDLRCATLLCEAIDFFKTLIRRLQVAYNLRDVKSLVHAERDGFQSQFPLEPRSSRSRGNKNVPLLQLRMDPLLIEQDVVGLTDHTFALENWLTEGRQERTIICIVGTPGVGKSTLAKQVSITTSSAMYSQYYTIERLLADMLHKLCKEKMENPPPDVSTMDRMSFIEEVKKCLCNKRLEEPLTEGECFRLFCNKAFKYGRDGRCPEQLKDISLKSVRKCKGLPLAIVKEAGFCQFLGEHNQSVSSGIARRLIIEANSNDLIGIERSHIRSILLFLKDDFCGQLIMGRIFEKYMPLKVLDFEDKFDFGGFFEDLALHVPETLGNFIHLKYLSFRNLSIRSLPKSVGKLYNLEILDVRGTRVFKIPKVISNIRKLRHLRGPSIAGFHVKEFFGRLTLLENIGERETYDEGVVIRELGKLKQLQDMRIFGVKAKHTNTLCSSINEMQFLEYYILL</sequence>
<dbReference type="SUPFAM" id="SSF52058">
    <property type="entry name" value="L domain-like"/>
    <property type="match status" value="1"/>
</dbReference>
<keyword evidence="3" id="KW-0611">Plant defense</keyword>
<feature type="domain" description="Disease resistance N-terminal" evidence="6">
    <location>
        <begin position="26"/>
        <end position="112"/>
    </location>
</feature>
<evidence type="ECO:0000256" key="1">
    <source>
        <dbReference type="ARBA" id="ARBA00022737"/>
    </source>
</evidence>
<dbReference type="Gene3D" id="1.20.5.4130">
    <property type="match status" value="1"/>
</dbReference>
<keyword evidence="1" id="KW-0677">Repeat</keyword>
<dbReference type="AlphaFoldDB" id="A0ABD1LH01"/>
<keyword evidence="9" id="KW-1185">Reference proteome</keyword>
<dbReference type="InterPro" id="IPR041118">
    <property type="entry name" value="Rx_N"/>
</dbReference>
<dbReference type="EMBL" id="JBGMDY010000009">
    <property type="protein sequence ID" value="KAL2322757.1"/>
    <property type="molecule type" value="Genomic_DNA"/>
</dbReference>
<dbReference type="Pfam" id="PF18052">
    <property type="entry name" value="Rx_N"/>
    <property type="match status" value="1"/>
</dbReference>
<feature type="coiled-coil region" evidence="4">
    <location>
        <begin position="75"/>
        <end position="112"/>
    </location>
</feature>
<gene>
    <name evidence="8" type="ORF">Fmac_027136</name>
</gene>
<dbReference type="Gene3D" id="3.40.50.300">
    <property type="entry name" value="P-loop containing nucleotide triphosphate hydrolases"/>
    <property type="match status" value="1"/>
</dbReference>
<name>A0ABD1LH01_9FABA</name>
<feature type="domain" description="Disease resistance R13L4/SHOC-2-like LRR" evidence="7">
    <location>
        <begin position="401"/>
        <end position="561"/>
    </location>
</feature>
<dbReference type="GO" id="GO:0051707">
    <property type="term" value="P:response to other organism"/>
    <property type="evidence" value="ECO:0007669"/>
    <property type="project" value="UniProtKB-ARBA"/>
</dbReference>
<dbReference type="GO" id="GO:0000166">
    <property type="term" value="F:nucleotide binding"/>
    <property type="evidence" value="ECO:0007669"/>
    <property type="project" value="UniProtKB-KW"/>
</dbReference>
<feature type="domain" description="NB-ARC" evidence="5">
    <location>
        <begin position="199"/>
        <end position="265"/>
    </location>
</feature>
<dbReference type="InterPro" id="IPR027417">
    <property type="entry name" value="P-loop_NTPase"/>
</dbReference>
<evidence type="ECO:0000259" key="5">
    <source>
        <dbReference type="Pfam" id="PF00931"/>
    </source>
</evidence>
<protein>
    <submittedName>
        <fullName evidence="8">Uncharacterized protein</fullName>
    </submittedName>
</protein>
<dbReference type="InterPro" id="IPR055414">
    <property type="entry name" value="LRR_R13L4/SHOC2-like"/>
</dbReference>
<dbReference type="Proteomes" id="UP001603857">
    <property type="component" value="Unassembled WGS sequence"/>
</dbReference>
<organism evidence="8 9">
    <name type="scientific">Flemingia macrophylla</name>
    <dbReference type="NCBI Taxonomy" id="520843"/>
    <lineage>
        <taxon>Eukaryota</taxon>
        <taxon>Viridiplantae</taxon>
        <taxon>Streptophyta</taxon>
        <taxon>Embryophyta</taxon>
        <taxon>Tracheophyta</taxon>
        <taxon>Spermatophyta</taxon>
        <taxon>Magnoliopsida</taxon>
        <taxon>eudicotyledons</taxon>
        <taxon>Gunneridae</taxon>
        <taxon>Pentapetalae</taxon>
        <taxon>rosids</taxon>
        <taxon>fabids</taxon>
        <taxon>Fabales</taxon>
        <taxon>Fabaceae</taxon>
        <taxon>Papilionoideae</taxon>
        <taxon>50 kb inversion clade</taxon>
        <taxon>NPAAA clade</taxon>
        <taxon>indigoferoid/millettioid clade</taxon>
        <taxon>Phaseoleae</taxon>
        <taxon>Flemingia</taxon>
    </lineage>
</organism>
<dbReference type="InterPro" id="IPR044974">
    <property type="entry name" value="Disease_R_plants"/>
</dbReference>
<dbReference type="InterPro" id="IPR042197">
    <property type="entry name" value="Apaf_helical"/>
</dbReference>
<dbReference type="InterPro" id="IPR032675">
    <property type="entry name" value="LRR_dom_sf"/>
</dbReference>
<comment type="caution">
    <text evidence="8">The sequence shown here is derived from an EMBL/GenBank/DDBJ whole genome shotgun (WGS) entry which is preliminary data.</text>
</comment>
<evidence type="ECO:0000256" key="3">
    <source>
        <dbReference type="ARBA" id="ARBA00022821"/>
    </source>
</evidence>